<protein>
    <recommendedName>
        <fullName evidence="4">HhH-GPD domain-containing protein</fullName>
    </recommendedName>
</protein>
<dbReference type="SUPFAM" id="SSF48150">
    <property type="entry name" value="DNA-glycosylase"/>
    <property type="match status" value="1"/>
</dbReference>
<dbReference type="InterPro" id="IPR011257">
    <property type="entry name" value="DNA_glycosylase"/>
</dbReference>
<keyword evidence="3" id="KW-1185">Reference proteome</keyword>
<proteinExistence type="predicted"/>
<gene>
    <name evidence="2" type="ORF">SLS56_006072</name>
</gene>
<dbReference type="Proteomes" id="UP001521116">
    <property type="component" value="Unassembled WGS sequence"/>
</dbReference>
<feature type="compositionally biased region" description="Basic residues" evidence="1">
    <location>
        <begin position="288"/>
        <end position="298"/>
    </location>
</feature>
<evidence type="ECO:0000313" key="2">
    <source>
        <dbReference type="EMBL" id="KAL1628031.1"/>
    </source>
</evidence>
<evidence type="ECO:0000313" key="3">
    <source>
        <dbReference type="Proteomes" id="UP001521116"/>
    </source>
</evidence>
<name>A0ABR3SRR6_9PEZI</name>
<dbReference type="PANTHER" id="PTHR21521">
    <property type="entry name" value="AMUN, ISOFORM A"/>
    <property type="match status" value="1"/>
</dbReference>
<feature type="compositionally biased region" description="Basic and acidic residues" evidence="1">
    <location>
        <begin position="242"/>
        <end position="287"/>
    </location>
</feature>
<organism evidence="2 3">
    <name type="scientific">Neofusicoccum ribis</name>
    <dbReference type="NCBI Taxonomy" id="45134"/>
    <lineage>
        <taxon>Eukaryota</taxon>
        <taxon>Fungi</taxon>
        <taxon>Dikarya</taxon>
        <taxon>Ascomycota</taxon>
        <taxon>Pezizomycotina</taxon>
        <taxon>Dothideomycetes</taxon>
        <taxon>Dothideomycetes incertae sedis</taxon>
        <taxon>Botryosphaeriales</taxon>
        <taxon>Botryosphaeriaceae</taxon>
        <taxon>Neofusicoccum</taxon>
    </lineage>
</organism>
<accession>A0ABR3SRR6</accession>
<dbReference type="PANTHER" id="PTHR21521:SF0">
    <property type="entry name" value="AMUN, ISOFORM A"/>
    <property type="match status" value="1"/>
</dbReference>
<feature type="region of interest" description="Disordered" evidence="1">
    <location>
        <begin position="219"/>
        <end position="298"/>
    </location>
</feature>
<comment type="caution">
    <text evidence="2">The sequence shown here is derived from an EMBL/GenBank/DDBJ whole genome shotgun (WGS) entry which is preliminary data.</text>
</comment>
<reference evidence="2 3" key="1">
    <citation type="submission" date="2024-02" db="EMBL/GenBank/DDBJ databases">
        <title>De novo assembly and annotation of 12 fungi associated with fruit tree decline syndrome in Ontario, Canada.</title>
        <authorList>
            <person name="Sulman M."/>
            <person name="Ellouze W."/>
            <person name="Ilyukhin E."/>
        </authorList>
    </citation>
    <scope>NUCLEOTIDE SEQUENCE [LARGE SCALE GENOMIC DNA]</scope>
    <source>
        <strain evidence="2 3">M1-105</strain>
    </source>
</reference>
<sequence>MPPAALTPSQITRSDFLAALRRYDALVPAALKPLDAQRYDAIPAALAARRSDPSSPSAFSLTHAEVLELVTWKLKHGTFRPTLLALVRGNPAELVQSTTAAAFALLDRGGDSDAAKALKTLVALRGVGPATASLLLAVAEPAGTPFFSDEVFRWVHWGEGGEGWGRRIGYTEKEYGRLVEKVRDVVGRVRGWDLGVPEAVAVEKVAWVLGREGVDCGGEGEGDGGAVVKGKKRGAGWSSQGDVKRAKKDGSRDGEVVEEKLVVEKKEPMKKQKKAEARKAVSEEAPRRQTRSSTRKKT</sequence>
<evidence type="ECO:0000256" key="1">
    <source>
        <dbReference type="SAM" id="MobiDB-lite"/>
    </source>
</evidence>
<dbReference type="EMBL" id="JAJVDC020000066">
    <property type="protein sequence ID" value="KAL1628031.1"/>
    <property type="molecule type" value="Genomic_DNA"/>
</dbReference>
<evidence type="ECO:0008006" key="4">
    <source>
        <dbReference type="Google" id="ProtNLM"/>
    </source>
</evidence>